<dbReference type="CDD" id="cd16377">
    <property type="entry name" value="23S_rRNA_IVP_like"/>
    <property type="match status" value="1"/>
</dbReference>
<dbReference type="Proteomes" id="UP000280792">
    <property type="component" value="Unassembled WGS sequence"/>
</dbReference>
<name>A0A3P3VP04_9GAMM</name>
<dbReference type="EMBL" id="QWEZ01000001">
    <property type="protein sequence ID" value="RRJ84482.1"/>
    <property type="molecule type" value="Genomic_DNA"/>
</dbReference>
<dbReference type="InterPro" id="IPR036583">
    <property type="entry name" value="23S_rRNA_IVS_sf"/>
</dbReference>
<dbReference type="Pfam" id="PF05635">
    <property type="entry name" value="23S_rRNA_IVP"/>
    <property type="match status" value="1"/>
</dbReference>
<dbReference type="Gene3D" id="1.20.1440.60">
    <property type="entry name" value="23S rRNA-intervening sequence"/>
    <property type="match status" value="1"/>
</dbReference>
<reference evidence="1 2" key="1">
    <citation type="submission" date="2018-08" db="EMBL/GenBank/DDBJ databases">
        <authorList>
            <person name="Khan S.A."/>
        </authorList>
    </citation>
    <scope>NUCLEOTIDE SEQUENCE [LARGE SCALE GENOMIC DNA]</scope>
    <source>
        <strain evidence="1 2">GTF-13</strain>
    </source>
</reference>
<dbReference type="NCBIfam" id="NF008912">
    <property type="entry name" value="PRK12275.1-6"/>
    <property type="match status" value="1"/>
</dbReference>
<organism evidence="1 2">
    <name type="scientific">Aestuariirhabdus litorea</name>
    <dbReference type="NCBI Taxonomy" id="2528527"/>
    <lineage>
        <taxon>Bacteria</taxon>
        <taxon>Pseudomonadati</taxon>
        <taxon>Pseudomonadota</taxon>
        <taxon>Gammaproteobacteria</taxon>
        <taxon>Oceanospirillales</taxon>
        <taxon>Aestuariirhabdaceae</taxon>
        <taxon>Aestuariirhabdus</taxon>
    </lineage>
</organism>
<keyword evidence="2" id="KW-1185">Reference proteome</keyword>
<dbReference type="AlphaFoldDB" id="A0A3P3VP04"/>
<dbReference type="RefSeq" id="WP_125014911.1">
    <property type="nucleotide sequence ID" value="NZ_QWEZ01000001.1"/>
</dbReference>
<reference evidence="1 2" key="2">
    <citation type="submission" date="2018-12" db="EMBL/GenBank/DDBJ databases">
        <title>Simiduia agarivorans gen. nov., sp. nov., a marine, agarolytic bacterium isolated from shallow coastal water from Keelung, Taiwan.</title>
        <authorList>
            <person name="Shieh W.Y."/>
        </authorList>
    </citation>
    <scope>NUCLEOTIDE SEQUENCE [LARGE SCALE GENOMIC DNA]</scope>
    <source>
        <strain evidence="1 2">GTF-13</strain>
    </source>
</reference>
<evidence type="ECO:0000313" key="2">
    <source>
        <dbReference type="Proteomes" id="UP000280792"/>
    </source>
</evidence>
<proteinExistence type="predicted"/>
<gene>
    <name evidence="1" type="ORF">D0544_05085</name>
</gene>
<protein>
    <submittedName>
        <fullName evidence="1">Four helix bundle protein</fullName>
    </submittedName>
</protein>
<dbReference type="PANTHER" id="PTHR38471">
    <property type="entry name" value="FOUR HELIX BUNDLE PROTEIN"/>
    <property type="match status" value="1"/>
</dbReference>
<dbReference type="PANTHER" id="PTHR38471:SF2">
    <property type="entry name" value="FOUR HELIX BUNDLE PROTEIN"/>
    <property type="match status" value="1"/>
</dbReference>
<sequence length="116" mass="13282">MDFEKLEVWKRSARLSVEIYKALEACRDYGFKDQITRSGLSVPSNIAEGMERSSEREKLRFLDIAKSSCAELRTQIYIGLEVGYINRERCGHWKAETLELSRMISGLMKAINSTGN</sequence>
<comment type="caution">
    <text evidence="1">The sequence shown here is derived from an EMBL/GenBank/DDBJ whole genome shotgun (WGS) entry which is preliminary data.</text>
</comment>
<evidence type="ECO:0000313" key="1">
    <source>
        <dbReference type="EMBL" id="RRJ84482.1"/>
    </source>
</evidence>
<dbReference type="NCBIfam" id="TIGR02436">
    <property type="entry name" value="four helix bundle protein"/>
    <property type="match status" value="1"/>
</dbReference>
<dbReference type="SUPFAM" id="SSF158446">
    <property type="entry name" value="IVS-encoded protein-like"/>
    <property type="match status" value="1"/>
</dbReference>
<dbReference type="InterPro" id="IPR012657">
    <property type="entry name" value="23S_rRNA-intervening_sequence"/>
</dbReference>
<accession>A0A3P3VP04</accession>